<dbReference type="Pfam" id="PF02151">
    <property type="entry name" value="UVR"/>
    <property type="match status" value="1"/>
</dbReference>
<keyword evidence="1 6" id="KW-0963">Cytoplasm</keyword>
<dbReference type="InterPro" id="IPR050066">
    <property type="entry name" value="UvrABC_protein_C"/>
</dbReference>
<dbReference type="Gene3D" id="3.40.1440.10">
    <property type="entry name" value="GIY-YIG endonuclease"/>
    <property type="match status" value="1"/>
</dbReference>
<keyword evidence="4 6" id="KW-0267">Excision nuclease</keyword>
<dbReference type="PROSITE" id="PS50164">
    <property type="entry name" value="GIY_YIG"/>
    <property type="match status" value="1"/>
</dbReference>
<dbReference type="InterPro" id="IPR047296">
    <property type="entry name" value="GIY-YIG_UvrC_Cho"/>
</dbReference>
<sequence length="669" mass="73088">MPDPSSYRPAPGTIPEAPGVYRFSDPHGRVLYVGKAKSLRSRLNSYFADLAGLHPRTRQMVTTAARVEWTVVATEVEALQLEYNWIKEFDPRFNVRYRDDKTYPVLAVTIDEQYPRLHVYRGPRRRGVRYFGPYAHAWAIRETLDLLLRVFPARTCSAGVFRRHGQIGRPCLLGYIDKCAAPCIGTVDAEQHRAIVEEFCEFLSGRTDRMIRELERQMAEAAEALEFERAARLRDDIGALRRALEKQAVVLGDGTDADVVAFAQDELEAAVQVFHVRGGRVRGQRGWVIDKVEPTSTAGLVERFLTQFYGEQAALAGAADDAHQPVPREILVPELPPDADALAEWLGGLRGSRVGLRVPRRGDKRALAETVARNAAEAFTQHKLRRAGDLTARSAALQEIQDALGLDSAPLRIECVDVSHVQGTDVVASLVVFEDGLARKSDYRRFAIRGGAEGGGSNDPAAIAEVVRRRFRRYLAQAGAGPHAGTEHETAPGSAAVADPPGRPGIDPTTGRPRTFAYPPNLLVVDGGPHQVEAAAAALAELGITDVAVCGLAKRLEEVWLPADPDPVILSRTSEGLYLLQRVRDEAHRFAIAYHRQRRSKGMVASELDAVPGLGPARQRALLKHFGSLRRLKAADAEEIAKVPGFGPRTAAAVPTALHGPAQQEAAGD</sequence>
<keyword evidence="11" id="KW-0378">Hydrolase</keyword>
<comment type="caution">
    <text evidence="11">The sequence shown here is derived from an EMBL/GenBank/DDBJ whole genome shotgun (WGS) entry which is preliminary data.</text>
</comment>
<dbReference type="EMBL" id="JBHSQW010000016">
    <property type="protein sequence ID" value="MFC5994224.1"/>
    <property type="molecule type" value="Genomic_DNA"/>
</dbReference>
<gene>
    <name evidence="6 11" type="primary">uvrC</name>
    <name evidence="11" type="ORF">ACFQE5_08365</name>
</gene>
<dbReference type="CDD" id="cd10434">
    <property type="entry name" value="GIY-YIG_UvrC_Cho"/>
    <property type="match status" value="1"/>
</dbReference>
<dbReference type="SMART" id="SM00278">
    <property type="entry name" value="HhH1"/>
    <property type="match status" value="2"/>
</dbReference>
<dbReference type="SUPFAM" id="SSF82771">
    <property type="entry name" value="GIY-YIG endonuclease"/>
    <property type="match status" value="1"/>
</dbReference>
<keyword evidence="6" id="KW-0742">SOS response</keyword>
<evidence type="ECO:0000313" key="11">
    <source>
        <dbReference type="EMBL" id="MFC5994224.1"/>
    </source>
</evidence>
<reference evidence="12" key="1">
    <citation type="journal article" date="2019" name="Int. J. Syst. Evol. Microbiol.">
        <title>The Global Catalogue of Microorganisms (GCM) 10K type strain sequencing project: providing services to taxonomists for standard genome sequencing and annotation.</title>
        <authorList>
            <consortium name="The Broad Institute Genomics Platform"/>
            <consortium name="The Broad Institute Genome Sequencing Center for Infectious Disease"/>
            <person name="Wu L."/>
            <person name="Ma J."/>
        </authorList>
    </citation>
    <scope>NUCLEOTIDE SEQUENCE [LARGE SCALE GENOMIC DNA]</scope>
    <source>
        <strain evidence="12">CCM 8391</strain>
    </source>
</reference>
<dbReference type="RefSeq" id="WP_379584257.1">
    <property type="nucleotide sequence ID" value="NZ_JBHSQW010000016.1"/>
</dbReference>
<dbReference type="InterPro" id="IPR003583">
    <property type="entry name" value="Hlx-hairpin-Hlx_DNA-bd_motif"/>
</dbReference>
<evidence type="ECO:0000256" key="1">
    <source>
        <dbReference type="ARBA" id="ARBA00022490"/>
    </source>
</evidence>
<dbReference type="GO" id="GO:0016787">
    <property type="term" value="F:hydrolase activity"/>
    <property type="evidence" value="ECO:0007669"/>
    <property type="project" value="UniProtKB-KW"/>
</dbReference>
<dbReference type="Gene3D" id="4.10.860.10">
    <property type="entry name" value="UVR domain"/>
    <property type="match status" value="1"/>
</dbReference>
<keyword evidence="3 6" id="KW-0228">DNA excision</keyword>
<keyword evidence="5 6" id="KW-0234">DNA repair</keyword>
<dbReference type="InterPro" id="IPR035901">
    <property type="entry name" value="GIY-YIG_endonuc_sf"/>
</dbReference>
<dbReference type="SUPFAM" id="SSF47781">
    <property type="entry name" value="RuvA domain 2-like"/>
    <property type="match status" value="1"/>
</dbReference>
<dbReference type="PANTHER" id="PTHR30562">
    <property type="entry name" value="UVRC/OXIDOREDUCTASE"/>
    <property type="match status" value="1"/>
</dbReference>
<evidence type="ECO:0000256" key="2">
    <source>
        <dbReference type="ARBA" id="ARBA00022763"/>
    </source>
</evidence>
<dbReference type="Pfam" id="PF22920">
    <property type="entry name" value="UvrC_RNaseH"/>
    <property type="match status" value="1"/>
</dbReference>
<feature type="domain" description="UvrC family homology region profile" evidence="10">
    <location>
        <begin position="259"/>
        <end position="535"/>
    </location>
</feature>
<comment type="function">
    <text evidence="6">The UvrABC repair system catalyzes the recognition and processing of DNA lesions. UvrC both incises the 5' and 3' sides of the lesion. The N-terminal half is responsible for the 3' incision and the C-terminal half is responsible for the 5' incision.</text>
</comment>
<keyword evidence="12" id="KW-1185">Reference proteome</keyword>
<dbReference type="InterPro" id="IPR000305">
    <property type="entry name" value="GIY-YIG_endonuc"/>
</dbReference>
<dbReference type="SUPFAM" id="SSF46600">
    <property type="entry name" value="C-terminal UvrC-binding domain of UvrB"/>
    <property type="match status" value="1"/>
</dbReference>
<feature type="domain" description="GIY-YIG" evidence="9">
    <location>
        <begin position="16"/>
        <end position="95"/>
    </location>
</feature>
<dbReference type="Proteomes" id="UP001596302">
    <property type="component" value="Unassembled WGS sequence"/>
</dbReference>
<dbReference type="NCBIfam" id="TIGR00194">
    <property type="entry name" value="uvrC"/>
    <property type="match status" value="1"/>
</dbReference>
<dbReference type="Pfam" id="PF14520">
    <property type="entry name" value="HHH_5"/>
    <property type="match status" value="1"/>
</dbReference>
<evidence type="ECO:0000256" key="7">
    <source>
        <dbReference type="SAM" id="MobiDB-lite"/>
    </source>
</evidence>
<dbReference type="Gene3D" id="1.10.150.20">
    <property type="entry name" value="5' to 3' exonuclease, C-terminal subdomain"/>
    <property type="match status" value="1"/>
</dbReference>
<comment type="subunit">
    <text evidence="6">Interacts with UvrB in an incision complex.</text>
</comment>
<dbReference type="PROSITE" id="PS50165">
    <property type="entry name" value="UVRC"/>
    <property type="match status" value="1"/>
</dbReference>
<dbReference type="InterPro" id="IPR038476">
    <property type="entry name" value="UvrC_RNase_H_dom_sf"/>
</dbReference>
<dbReference type="HAMAP" id="MF_00203">
    <property type="entry name" value="UvrC"/>
    <property type="match status" value="1"/>
</dbReference>
<dbReference type="Pfam" id="PF08459">
    <property type="entry name" value="UvrC_RNaseH_dom"/>
    <property type="match status" value="1"/>
</dbReference>
<evidence type="ECO:0000256" key="4">
    <source>
        <dbReference type="ARBA" id="ARBA00022881"/>
    </source>
</evidence>
<keyword evidence="2 6" id="KW-0227">DNA damage</keyword>
<dbReference type="InterPro" id="IPR001943">
    <property type="entry name" value="UVR_dom"/>
</dbReference>
<dbReference type="Gene3D" id="3.30.420.340">
    <property type="entry name" value="UvrC, RNAse H endonuclease domain"/>
    <property type="match status" value="1"/>
</dbReference>
<evidence type="ECO:0000259" key="9">
    <source>
        <dbReference type="PROSITE" id="PS50164"/>
    </source>
</evidence>
<protein>
    <recommendedName>
        <fullName evidence="6">UvrABC system protein C</fullName>
        <shortName evidence="6">Protein UvrC</shortName>
    </recommendedName>
    <alternativeName>
        <fullName evidence="6">Excinuclease ABC subunit C</fullName>
    </alternativeName>
</protein>
<evidence type="ECO:0000256" key="3">
    <source>
        <dbReference type="ARBA" id="ARBA00022769"/>
    </source>
</evidence>
<proteinExistence type="inferred from homology"/>
<dbReference type="NCBIfam" id="NF001824">
    <property type="entry name" value="PRK00558.1-5"/>
    <property type="match status" value="1"/>
</dbReference>
<feature type="region of interest" description="Disordered" evidence="7">
    <location>
        <begin position="478"/>
        <end position="513"/>
    </location>
</feature>
<dbReference type="InterPro" id="IPR010994">
    <property type="entry name" value="RuvA_2-like"/>
</dbReference>
<evidence type="ECO:0000259" key="8">
    <source>
        <dbReference type="PROSITE" id="PS50151"/>
    </source>
</evidence>
<dbReference type="PANTHER" id="PTHR30562:SF1">
    <property type="entry name" value="UVRABC SYSTEM PROTEIN C"/>
    <property type="match status" value="1"/>
</dbReference>
<dbReference type="SMART" id="SM00465">
    <property type="entry name" value="GIYc"/>
    <property type="match status" value="1"/>
</dbReference>
<comment type="subcellular location">
    <subcellularLocation>
        <location evidence="6">Cytoplasm</location>
    </subcellularLocation>
</comment>
<dbReference type="PROSITE" id="PS50151">
    <property type="entry name" value="UVR"/>
    <property type="match status" value="1"/>
</dbReference>
<comment type="similarity">
    <text evidence="6">Belongs to the UvrC family.</text>
</comment>
<evidence type="ECO:0000256" key="6">
    <source>
        <dbReference type="HAMAP-Rule" id="MF_00203"/>
    </source>
</evidence>
<evidence type="ECO:0000259" key="10">
    <source>
        <dbReference type="PROSITE" id="PS50165"/>
    </source>
</evidence>
<name>A0ABW1J152_9PSEU</name>
<dbReference type="InterPro" id="IPR036876">
    <property type="entry name" value="UVR_dom_sf"/>
</dbReference>
<dbReference type="Pfam" id="PF01541">
    <property type="entry name" value="GIY-YIG"/>
    <property type="match status" value="1"/>
</dbReference>
<dbReference type="InterPro" id="IPR001162">
    <property type="entry name" value="UvrC_RNase_H_dom"/>
</dbReference>
<accession>A0ABW1J152</accession>
<evidence type="ECO:0000256" key="5">
    <source>
        <dbReference type="ARBA" id="ARBA00023204"/>
    </source>
</evidence>
<dbReference type="InterPro" id="IPR004791">
    <property type="entry name" value="UvrC"/>
</dbReference>
<evidence type="ECO:0000313" key="12">
    <source>
        <dbReference type="Proteomes" id="UP001596302"/>
    </source>
</evidence>
<organism evidence="11 12">
    <name type="scientific">Pseudonocardia hispaniensis</name>
    <dbReference type="NCBI Taxonomy" id="904933"/>
    <lineage>
        <taxon>Bacteria</taxon>
        <taxon>Bacillati</taxon>
        <taxon>Actinomycetota</taxon>
        <taxon>Actinomycetes</taxon>
        <taxon>Pseudonocardiales</taxon>
        <taxon>Pseudonocardiaceae</taxon>
        <taxon>Pseudonocardia</taxon>
    </lineage>
</organism>
<feature type="domain" description="UVR" evidence="8">
    <location>
        <begin position="208"/>
        <end position="243"/>
    </location>
</feature>